<keyword evidence="2" id="KW-1185">Reference proteome</keyword>
<organism evidence="1 2">
    <name type="scientific">Actinocrispum wychmicini</name>
    <dbReference type="NCBI Taxonomy" id="1213861"/>
    <lineage>
        <taxon>Bacteria</taxon>
        <taxon>Bacillati</taxon>
        <taxon>Actinomycetota</taxon>
        <taxon>Actinomycetes</taxon>
        <taxon>Pseudonocardiales</taxon>
        <taxon>Pseudonocardiaceae</taxon>
        <taxon>Actinocrispum</taxon>
    </lineage>
</organism>
<sequence length="234" mass="24369">MTGVGKRTCTAHTAAGKPCKGRPISGSTVCRMHGGSAPQVRAKAAVVAEVLRWGLGDTTVDPGEVLLRLVSQSAARTARYARLLEQAYDAAERLKEAHAAQELLVADDPGCDEDGLVEPAAIQRARADLDRIFTTGGVAALVGATYADTKLGQIYATGEAIRGLAQLEAQERDRCATMAAKAITAGLAERQVRLAERQAEIVIAAVEAALEAAGVPVVDRGPAKLAAARHLKAV</sequence>
<protein>
    <submittedName>
        <fullName evidence="1">Uncharacterized protein</fullName>
    </submittedName>
</protein>
<evidence type="ECO:0000313" key="1">
    <source>
        <dbReference type="EMBL" id="TCO57135.1"/>
    </source>
</evidence>
<comment type="caution">
    <text evidence="1">The sequence shown here is derived from an EMBL/GenBank/DDBJ whole genome shotgun (WGS) entry which is preliminary data.</text>
</comment>
<reference evidence="1 2" key="1">
    <citation type="submission" date="2019-03" db="EMBL/GenBank/DDBJ databases">
        <title>Genomic Encyclopedia of Type Strains, Phase IV (KMG-IV): sequencing the most valuable type-strain genomes for metagenomic binning, comparative biology and taxonomic classification.</title>
        <authorList>
            <person name="Goeker M."/>
        </authorList>
    </citation>
    <scope>NUCLEOTIDE SEQUENCE [LARGE SCALE GENOMIC DNA]</scope>
    <source>
        <strain evidence="1 2">DSM 45934</strain>
    </source>
</reference>
<dbReference type="OrthoDB" id="3624790at2"/>
<evidence type="ECO:0000313" key="2">
    <source>
        <dbReference type="Proteomes" id="UP000295680"/>
    </source>
</evidence>
<proteinExistence type="predicted"/>
<gene>
    <name evidence="1" type="ORF">EV192_106612</name>
</gene>
<name>A0A4R2JSI4_9PSEU</name>
<dbReference type="NCBIfam" id="NF041373">
    <property type="entry name" value="HGG_STG"/>
    <property type="match status" value="1"/>
</dbReference>
<accession>A0A4R2JSI4</accession>
<dbReference type="Proteomes" id="UP000295680">
    <property type="component" value="Unassembled WGS sequence"/>
</dbReference>
<dbReference type="RefSeq" id="WP_132120941.1">
    <property type="nucleotide sequence ID" value="NZ_SLWS01000006.1"/>
</dbReference>
<dbReference type="EMBL" id="SLWS01000006">
    <property type="protein sequence ID" value="TCO57135.1"/>
    <property type="molecule type" value="Genomic_DNA"/>
</dbReference>
<dbReference type="InterPro" id="IPR047675">
    <property type="entry name" value="Putative_zinc-bd"/>
</dbReference>
<dbReference type="AlphaFoldDB" id="A0A4R2JSI4"/>